<dbReference type="SUPFAM" id="SSF50249">
    <property type="entry name" value="Nucleic acid-binding proteins"/>
    <property type="match status" value="1"/>
</dbReference>
<comment type="subcellular location">
    <subcellularLocation>
        <location evidence="1 4">Nucleus</location>
    </subcellularLocation>
</comment>
<keyword evidence="2 4" id="KW-0240">DNA-directed RNA polymerase</keyword>
<protein>
    <recommendedName>
        <fullName evidence="4">DNA-directed RNA polymerase subunit</fullName>
    </recommendedName>
</protein>
<dbReference type="SUPFAM" id="SSF88798">
    <property type="entry name" value="N-terminal, heterodimerisation domain of RBP7 (RpoE)"/>
    <property type="match status" value="1"/>
</dbReference>
<dbReference type="InterPro" id="IPR045113">
    <property type="entry name" value="Rpb7-like"/>
</dbReference>
<dbReference type="PANTHER" id="PTHR12709:SF3">
    <property type="entry name" value="DNA-DIRECTED RNA POLYMERASE V SUBUNIT 7"/>
    <property type="match status" value="1"/>
</dbReference>
<proteinExistence type="predicted"/>
<keyword evidence="3 4" id="KW-0804">Transcription</keyword>
<keyword evidence="6" id="KW-1185">Reference proteome</keyword>
<evidence type="ECO:0000313" key="6">
    <source>
        <dbReference type="Proteomes" id="UP000233837"/>
    </source>
</evidence>
<sequence>MVFLDIEINETVIIPPSQLNPSSLLLRKAIIERLLNYISRKKASEEHGYYLAVSTLNTIGDGEVNRHTGEVHFPVSFNCTTTKPYKGEILIGTIDRVRRQGIFLISGPIQNIFLSEKTMKDYQFNNIEEPIFVSANGQSKLEKGGNVRFRILGVKWIESDREFQVLGTIAGDFLGLV</sequence>
<dbReference type="Proteomes" id="UP000233837">
    <property type="component" value="Unassembled WGS sequence"/>
</dbReference>
<comment type="function">
    <text evidence="4">DNA-dependent RNA polymerase which catalyzes the transcription of DNA into RNA using the four ribonucleoside triphosphates as substrates.</text>
</comment>
<dbReference type="InterPro" id="IPR036898">
    <property type="entry name" value="RNA_pol_Rpb7-like_N_sf"/>
</dbReference>
<dbReference type="GO" id="GO:0006352">
    <property type="term" value="P:DNA-templated transcription initiation"/>
    <property type="evidence" value="ECO:0007669"/>
    <property type="project" value="UniProtKB-UniRule"/>
</dbReference>
<dbReference type="Gene3D" id="2.40.50.140">
    <property type="entry name" value="Nucleic acid-binding proteins"/>
    <property type="match status" value="1"/>
</dbReference>
<evidence type="ECO:0000256" key="1">
    <source>
        <dbReference type="ARBA" id="ARBA00004123"/>
    </source>
</evidence>
<dbReference type="GO" id="GO:0005634">
    <property type="term" value="C:nucleus"/>
    <property type="evidence" value="ECO:0007669"/>
    <property type="project" value="UniProtKB-SubCell"/>
</dbReference>
<dbReference type="AlphaFoldDB" id="A0A2I0WA39"/>
<dbReference type="STRING" id="906689.A0A2I0WA39"/>
<dbReference type="Gene3D" id="3.30.1490.120">
    <property type="entry name" value="RNA polymerase Rpb7-like, N-terminal domain"/>
    <property type="match status" value="1"/>
</dbReference>
<dbReference type="GO" id="GO:0003697">
    <property type="term" value="F:single-stranded DNA binding"/>
    <property type="evidence" value="ECO:0007669"/>
    <property type="project" value="TreeGrafter"/>
</dbReference>
<keyword evidence="4" id="KW-0539">Nucleus</keyword>
<dbReference type="EMBL" id="KZ502819">
    <property type="protein sequence ID" value="PKU72526.1"/>
    <property type="molecule type" value="Genomic_DNA"/>
</dbReference>
<accession>A0A2I0WA39</accession>
<organism evidence="5 6">
    <name type="scientific">Dendrobium catenatum</name>
    <dbReference type="NCBI Taxonomy" id="906689"/>
    <lineage>
        <taxon>Eukaryota</taxon>
        <taxon>Viridiplantae</taxon>
        <taxon>Streptophyta</taxon>
        <taxon>Embryophyta</taxon>
        <taxon>Tracheophyta</taxon>
        <taxon>Spermatophyta</taxon>
        <taxon>Magnoliopsida</taxon>
        <taxon>Liliopsida</taxon>
        <taxon>Asparagales</taxon>
        <taxon>Orchidaceae</taxon>
        <taxon>Epidendroideae</taxon>
        <taxon>Malaxideae</taxon>
        <taxon>Dendrobiinae</taxon>
        <taxon>Dendrobium</taxon>
    </lineage>
</organism>
<evidence type="ECO:0000256" key="4">
    <source>
        <dbReference type="RuleBase" id="RU369086"/>
    </source>
</evidence>
<reference evidence="5 6" key="2">
    <citation type="journal article" date="2017" name="Nature">
        <title>The Apostasia genome and the evolution of orchids.</title>
        <authorList>
            <person name="Zhang G.Q."/>
            <person name="Liu K.W."/>
            <person name="Li Z."/>
            <person name="Lohaus R."/>
            <person name="Hsiao Y.Y."/>
            <person name="Niu S.C."/>
            <person name="Wang J.Y."/>
            <person name="Lin Y.C."/>
            <person name="Xu Q."/>
            <person name="Chen L.J."/>
            <person name="Yoshida K."/>
            <person name="Fujiwara S."/>
            <person name="Wang Z.W."/>
            <person name="Zhang Y.Q."/>
            <person name="Mitsuda N."/>
            <person name="Wang M."/>
            <person name="Liu G.H."/>
            <person name="Pecoraro L."/>
            <person name="Huang H.X."/>
            <person name="Xiao X.J."/>
            <person name="Lin M."/>
            <person name="Wu X.Y."/>
            <person name="Wu W.L."/>
            <person name="Chen Y.Y."/>
            <person name="Chang S.B."/>
            <person name="Sakamoto S."/>
            <person name="Ohme-Takagi M."/>
            <person name="Yagi M."/>
            <person name="Zeng S.J."/>
            <person name="Shen C.Y."/>
            <person name="Yeh C.M."/>
            <person name="Luo Y.B."/>
            <person name="Tsai W.C."/>
            <person name="Van de Peer Y."/>
            <person name="Liu Z.J."/>
        </authorList>
    </citation>
    <scope>NUCLEOTIDE SEQUENCE [LARGE SCALE GENOMIC DNA]</scope>
    <source>
        <tissue evidence="5">The whole plant</tissue>
    </source>
</reference>
<name>A0A2I0WA39_9ASPA</name>
<dbReference type="GO" id="GO:0003727">
    <property type="term" value="F:single-stranded RNA binding"/>
    <property type="evidence" value="ECO:0007669"/>
    <property type="project" value="TreeGrafter"/>
</dbReference>
<evidence type="ECO:0000256" key="3">
    <source>
        <dbReference type="ARBA" id="ARBA00023163"/>
    </source>
</evidence>
<dbReference type="PANTHER" id="PTHR12709">
    <property type="entry name" value="DNA-DIRECTED RNA POLYMERASE II, III"/>
    <property type="match status" value="1"/>
</dbReference>
<reference evidence="5 6" key="1">
    <citation type="journal article" date="2016" name="Sci. Rep.">
        <title>The Dendrobium catenatum Lindl. genome sequence provides insights into polysaccharide synthase, floral development and adaptive evolution.</title>
        <authorList>
            <person name="Zhang G.Q."/>
            <person name="Xu Q."/>
            <person name="Bian C."/>
            <person name="Tsai W.C."/>
            <person name="Yeh C.M."/>
            <person name="Liu K.W."/>
            <person name="Yoshida K."/>
            <person name="Zhang L.S."/>
            <person name="Chang S.B."/>
            <person name="Chen F."/>
            <person name="Shi Y."/>
            <person name="Su Y.Y."/>
            <person name="Zhang Y.Q."/>
            <person name="Chen L.J."/>
            <person name="Yin Y."/>
            <person name="Lin M."/>
            <person name="Huang H."/>
            <person name="Deng H."/>
            <person name="Wang Z.W."/>
            <person name="Zhu S.L."/>
            <person name="Zhao X."/>
            <person name="Deng C."/>
            <person name="Niu S.C."/>
            <person name="Huang J."/>
            <person name="Wang M."/>
            <person name="Liu G.H."/>
            <person name="Yang H.J."/>
            <person name="Xiao X.J."/>
            <person name="Hsiao Y.Y."/>
            <person name="Wu W.L."/>
            <person name="Chen Y.Y."/>
            <person name="Mitsuda N."/>
            <person name="Ohme-Takagi M."/>
            <person name="Luo Y.B."/>
            <person name="Van de Peer Y."/>
            <person name="Liu Z.J."/>
        </authorList>
    </citation>
    <scope>NUCLEOTIDE SEQUENCE [LARGE SCALE GENOMIC DNA]</scope>
    <source>
        <tissue evidence="5">The whole plant</tissue>
    </source>
</reference>
<dbReference type="GO" id="GO:0000428">
    <property type="term" value="C:DNA-directed RNA polymerase complex"/>
    <property type="evidence" value="ECO:0007669"/>
    <property type="project" value="UniProtKB-KW"/>
</dbReference>
<evidence type="ECO:0000256" key="2">
    <source>
        <dbReference type="ARBA" id="ARBA00022478"/>
    </source>
</evidence>
<gene>
    <name evidence="5" type="ORF">MA16_Dca008582</name>
</gene>
<dbReference type="InterPro" id="IPR012340">
    <property type="entry name" value="NA-bd_OB-fold"/>
</dbReference>
<evidence type="ECO:0000313" key="5">
    <source>
        <dbReference type="EMBL" id="PKU72526.1"/>
    </source>
</evidence>